<dbReference type="PANTHER" id="PTHR43649">
    <property type="entry name" value="ARABINOSE-BINDING PROTEIN-RELATED"/>
    <property type="match status" value="1"/>
</dbReference>
<keyword evidence="3" id="KW-0732">Signal</keyword>
<dbReference type="OrthoDB" id="7532544at2"/>
<dbReference type="InterPro" id="IPR050490">
    <property type="entry name" value="Bact_solute-bd_prot1"/>
</dbReference>
<comment type="similarity">
    <text evidence="2">Belongs to the bacterial solute-binding protein 1 family.</text>
</comment>
<reference evidence="4 5" key="1">
    <citation type="submission" date="2017-05" db="EMBL/GenBank/DDBJ databases">
        <title>Comparative genomic and metabolic analysis of manganese-oxidizing mechanisms in Celeribater manganoxidans DY25T: its adaption to the environment of polymetallic nodule.</title>
        <authorList>
            <person name="Wang X."/>
        </authorList>
    </citation>
    <scope>NUCLEOTIDE SEQUENCE [LARGE SCALE GENOMIC DNA]</scope>
    <source>
        <strain evidence="4 5">DY25</strain>
    </source>
</reference>
<accession>A0A291LYX8</accession>
<evidence type="ECO:0000313" key="5">
    <source>
        <dbReference type="Proteomes" id="UP000219050"/>
    </source>
</evidence>
<gene>
    <name evidence="4" type="ORF">CBW24_07730</name>
</gene>
<keyword evidence="5" id="KW-1185">Reference proteome</keyword>
<dbReference type="InterPro" id="IPR006059">
    <property type="entry name" value="SBP"/>
</dbReference>
<dbReference type="CDD" id="cd13585">
    <property type="entry name" value="PBP2_TMBP_like"/>
    <property type="match status" value="1"/>
</dbReference>
<name>A0A291LYX8_9RHOB</name>
<evidence type="ECO:0000313" key="4">
    <source>
        <dbReference type="EMBL" id="ATI41899.1"/>
    </source>
</evidence>
<proteinExistence type="inferred from homology"/>
<comment type="subcellular location">
    <subcellularLocation>
        <location evidence="1">Periplasm</location>
    </subcellularLocation>
</comment>
<organism evidence="4 5">
    <name type="scientific">Pacificitalea manganoxidans</name>
    <dbReference type="NCBI Taxonomy" id="1411902"/>
    <lineage>
        <taxon>Bacteria</taxon>
        <taxon>Pseudomonadati</taxon>
        <taxon>Pseudomonadota</taxon>
        <taxon>Alphaproteobacteria</taxon>
        <taxon>Rhodobacterales</taxon>
        <taxon>Paracoccaceae</taxon>
        <taxon>Pacificitalea</taxon>
    </lineage>
</organism>
<protein>
    <submittedName>
        <fullName evidence="4">Sugar ABC transporter substrate-binding protein</fullName>
    </submittedName>
</protein>
<feature type="signal peptide" evidence="3">
    <location>
        <begin position="1"/>
        <end position="21"/>
    </location>
</feature>
<dbReference type="PANTHER" id="PTHR43649:SF12">
    <property type="entry name" value="DIACETYLCHITOBIOSE BINDING PROTEIN DASA"/>
    <property type="match status" value="1"/>
</dbReference>
<evidence type="ECO:0000256" key="2">
    <source>
        <dbReference type="ARBA" id="ARBA00008520"/>
    </source>
</evidence>
<evidence type="ECO:0000256" key="1">
    <source>
        <dbReference type="ARBA" id="ARBA00004418"/>
    </source>
</evidence>
<dbReference type="Proteomes" id="UP000219050">
    <property type="component" value="Chromosome"/>
</dbReference>
<dbReference type="Pfam" id="PF01547">
    <property type="entry name" value="SBP_bac_1"/>
    <property type="match status" value="1"/>
</dbReference>
<dbReference type="AlphaFoldDB" id="A0A291LYX8"/>
<dbReference type="GO" id="GO:0042597">
    <property type="term" value="C:periplasmic space"/>
    <property type="evidence" value="ECO:0007669"/>
    <property type="project" value="UniProtKB-SubCell"/>
</dbReference>
<sequence>MKYTALTASVLAGLLGTSALAQVCEDDVMVLAQPRDGLTLLEDYYDEFEELSGAGFQIDYLNENDRRAKSQADASTVGSFNVYYVDEANLPLFASSEWIVPLDGYYPEEYDYDDFDAGMRSVASYDGKQWFAPIQGGGDLMVYRTDLLEAAGIEPPQTWDEFKAAVAKLHDPDNGVYGIALRGQRGSGANVWRWLPLFAAHGGEWVDDSGEFAFNSEAAVKATEEYLELFQYSAPGTQTGSFDESTGAFRSGKVALIIESAPLGAMSKDPSQSQVVDTVAFTPPPTPIPGSGYAHGFAIASRANETEEQKACAGLFVAWATSKQQEERRLAEGQPGELTRTSTYESPAYVETFGENLSAAMASTGDSTEVLFWQDPDWQELGNAWGIKLEELIIGSRTDIQGALDELSELANAM</sequence>
<dbReference type="SUPFAM" id="SSF53850">
    <property type="entry name" value="Periplasmic binding protein-like II"/>
    <property type="match status" value="1"/>
</dbReference>
<evidence type="ECO:0000256" key="3">
    <source>
        <dbReference type="SAM" id="SignalP"/>
    </source>
</evidence>
<feature type="chain" id="PRO_5013307811" evidence="3">
    <location>
        <begin position="22"/>
        <end position="414"/>
    </location>
</feature>
<dbReference type="KEGG" id="cmag:CBW24_07730"/>
<dbReference type="Gene3D" id="3.40.190.10">
    <property type="entry name" value="Periplasmic binding protein-like II"/>
    <property type="match status" value="2"/>
</dbReference>
<dbReference type="RefSeq" id="WP_097373208.1">
    <property type="nucleotide sequence ID" value="NZ_CP021404.1"/>
</dbReference>
<dbReference type="EMBL" id="CP021404">
    <property type="protein sequence ID" value="ATI41899.1"/>
    <property type="molecule type" value="Genomic_DNA"/>
</dbReference>